<organism evidence="2 3">
    <name type="scientific">Tulasnella calospora MUT 4182</name>
    <dbReference type="NCBI Taxonomy" id="1051891"/>
    <lineage>
        <taxon>Eukaryota</taxon>
        <taxon>Fungi</taxon>
        <taxon>Dikarya</taxon>
        <taxon>Basidiomycota</taxon>
        <taxon>Agaricomycotina</taxon>
        <taxon>Agaricomycetes</taxon>
        <taxon>Cantharellales</taxon>
        <taxon>Tulasnellaceae</taxon>
        <taxon>Tulasnella</taxon>
    </lineage>
</organism>
<accession>A0A0C3QLT2</accession>
<protein>
    <submittedName>
        <fullName evidence="2">Uncharacterized protein</fullName>
    </submittedName>
</protein>
<evidence type="ECO:0000256" key="1">
    <source>
        <dbReference type="SAM" id="MobiDB-lite"/>
    </source>
</evidence>
<reference evidence="3" key="2">
    <citation type="submission" date="2015-01" db="EMBL/GenBank/DDBJ databases">
        <title>Evolutionary Origins and Diversification of the Mycorrhizal Mutualists.</title>
        <authorList>
            <consortium name="DOE Joint Genome Institute"/>
            <consortium name="Mycorrhizal Genomics Consortium"/>
            <person name="Kohler A."/>
            <person name="Kuo A."/>
            <person name="Nagy L.G."/>
            <person name="Floudas D."/>
            <person name="Copeland A."/>
            <person name="Barry K.W."/>
            <person name="Cichocki N."/>
            <person name="Veneault-Fourrey C."/>
            <person name="LaButti K."/>
            <person name="Lindquist E.A."/>
            <person name="Lipzen A."/>
            <person name="Lundell T."/>
            <person name="Morin E."/>
            <person name="Murat C."/>
            <person name="Riley R."/>
            <person name="Ohm R."/>
            <person name="Sun H."/>
            <person name="Tunlid A."/>
            <person name="Henrissat B."/>
            <person name="Grigoriev I.V."/>
            <person name="Hibbett D.S."/>
            <person name="Martin F."/>
        </authorList>
    </citation>
    <scope>NUCLEOTIDE SEQUENCE [LARGE SCALE GENOMIC DNA]</scope>
    <source>
        <strain evidence="3">MUT 4182</strain>
    </source>
</reference>
<dbReference type="HOGENOM" id="CLU_2401308_0_0_1"/>
<dbReference type="Proteomes" id="UP000054248">
    <property type="component" value="Unassembled WGS sequence"/>
</dbReference>
<reference evidence="2 3" key="1">
    <citation type="submission" date="2014-04" db="EMBL/GenBank/DDBJ databases">
        <authorList>
            <consortium name="DOE Joint Genome Institute"/>
            <person name="Kuo A."/>
            <person name="Girlanda M."/>
            <person name="Perotto S."/>
            <person name="Kohler A."/>
            <person name="Nagy L.G."/>
            <person name="Floudas D."/>
            <person name="Copeland A."/>
            <person name="Barry K.W."/>
            <person name="Cichocki N."/>
            <person name="Veneault-Fourrey C."/>
            <person name="LaButti K."/>
            <person name="Lindquist E.A."/>
            <person name="Lipzen A."/>
            <person name="Lundell T."/>
            <person name="Morin E."/>
            <person name="Murat C."/>
            <person name="Sun H."/>
            <person name="Tunlid A."/>
            <person name="Henrissat B."/>
            <person name="Grigoriev I.V."/>
            <person name="Hibbett D.S."/>
            <person name="Martin F."/>
            <person name="Nordberg H.P."/>
            <person name="Cantor M.N."/>
            <person name="Hua S.X."/>
        </authorList>
    </citation>
    <scope>NUCLEOTIDE SEQUENCE [LARGE SCALE GENOMIC DNA]</scope>
    <source>
        <strain evidence="2 3">MUT 4182</strain>
    </source>
</reference>
<dbReference type="EMBL" id="KN823005">
    <property type="protein sequence ID" value="KIO27659.1"/>
    <property type="molecule type" value="Genomic_DNA"/>
</dbReference>
<keyword evidence="3" id="KW-1185">Reference proteome</keyword>
<dbReference type="AlphaFoldDB" id="A0A0C3QLT2"/>
<gene>
    <name evidence="2" type="ORF">M407DRAFT_23089</name>
</gene>
<evidence type="ECO:0000313" key="3">
    <source>
        <dbReference type="Proteomes" id="UP000054248"/>
    </source>
</evidence>
<sequence>MADFNYSSAFEKDCGVGMGKTDNANVQRSLPAYGLSRSSGAKVSPTSLPAPSPQHRSSICAILPKFLRVDDDPQLYYFAMLCALQGMLAYFRH</sequence>
<proteinExistence type="predicted"/>
<name>A0A0C3QLT2_9AGAM</name>
<feature type="region of interest" description="Disordered" evidence="1">
    <location>
        <begin position="36"/>
        <end position="55"/>
    </location>
</feature>
<evidence type="ECO:0000313" key="2">
    <source>
        <dbReference type="EMBL" id="KIO27659.1"/>
    </source>
</evidence>